<evidence type="ECO:0000256" key="1">
    <source>
        <dbReference type="SAM" id="Phobius"/>
    </source>
</evidence>
<feature type="transmembrane region" description="Helical" evidence="1">
    <location>
        <begin position="36"/>
        <end position="55"/>
    </location>
</feature>
<keyword evidence="1" id="KW-0472">Membrane</keyword>
<keyword evidence="1" id="KW-0812">Transmembrane</keyword>
<dbReference type="Proteomes" id="UP001597512">
    <property type="component" value="Unassembled WGS sequence"/>
</dbReference>
<gene>
    <name evidence="2" type="ORF">ACFS25_13815</name>
</gene>
<evidence type="ECO:0000313" key="2">
    <source>
        <dbReference type="EMBL" id="MFD2934867.1"/>
    </source>
</evidence>
<reference evidence="3" key="1">
    <citation type="journal article" date="2019" name="Int. J. Syst. Evol. Microbiol.">
        <title>The Global Catalogue of Microorganisms (GCM) 10K type strain sequencing project: providing services to taxonomists for standard genome sequencing and annotation.</title>
        <authorList>
            <consortium name="The Broad Institute Genomics Platform"/>
            <consortium name="The Broad Institute Genome Sequencing Center for Infectious Disease"/>
            <person name="Wu L."/>
            <person name="Ma J."/>
        </authorList>
    </citation>
    <scope>NUCLEOTIDE SEQUENCE [LARGE SCALE GENOMIC DNA]</scope>
    <source>
        <strain evidence="3">KCTC 52490</strain>
    </source>
</reference>
<evidence type="ECO:0000313" key="3">
    <source>
        <dbReference type="Proteomes" id="UP001597512"/>
    </source>
</evidence>
<dbReference type="RefSeq" id="WP_381501690.1">
    <property type="nucleotide sequence ID" value="NZ_JBHUOM010000007.1"/>
</dbReference>
<keyword evidence="3" id="KW-1185">Reference proteome</keyword>
<dbReference type="EMBL" id="JBHUOM010000007">
    <property type="protein sequence ID" value="MFD2934867.1"/>
    <property type="molecule type" value="Genomic_DNA"/>
</dbReference>
<accession>A0ABW6AK82</accession>
<protein>
    <submittedName>
        <fullName evidence="2">Uncharacterized protein</fullName>
    </submittedName>
</protein>
<proteinExistence type="predicted"/>
<organism evidence="2 3">
    <name type="scientific">Spirosoma flavum</name>
    <dbReference type="NCBI Taxonomy" id="2048557"/>
    <lineage>
        <taxon>Bacteria</taxon>
        <taxon>Pseudomonadati</taxon>
        <taxon>Bacteroidota</taxon>
        <taxon>Cytophagia</taxon>
        <taxon>Cytophagales</taxon>
        <taxon>Cytophagaceae</taxon>
        <taxon>Spirosoma</taxon>
    </lineage>
</organism>
<keyword evidence="1" id="KW-1133">Transmembrane helix</keyword>
<sequence length="81" mass="8882">MKKLLVCQTATILCGLLAIAIYFRPDILLIGSGRNHKLIGEAFGLLVAIFGTQWVEYQKRLNKKSVQEHTPNPDTSSAIGA</sequence>
<name>A0ABW6AK82_9BACT</name>
<comment type="caution">
    <text evidence="2">The sequence shown here is derived from an EMBL/GenBank/DDBJ whole genome shotgun (WGS) entry which is preliminary data.</text>
</comment>